<evidence type="ECO:0000313" key="2">
    <source>
        <dbReference type="EMBL" id="QHI71760.1"/>
    </source>
</evidence>
<dbReference type="AlphaFoldDB" id="A0A6P1MAV6"/>
<gene>
    <name evidence="2" type="ORF">Ami3637_04590</name>
</gene>
<proteinExistence type="predicted"/>
<feature type="coiled-coil region" evidence="1">
    <location>
        <begin position="11"/>
        <end position="69"/>
    </location>
</feature>
<organism evidence="2 3">
    <name type="scientific">Aminipila terrae</name>
    <dbReference type="NCBI Taxonomy" id="2697030"/>
    <lineage>
        <taxon>Bacteria</taxon>
        <taxon>Bacillati</taxon>
        <taxon>Bacillota</taxon>
        <taxon>Clostridia</taxon>
        <taxon>Peptostreptococcales</taxon>
        <taxon>Anaerovoracaceae</taxon>
        <taxon>Aminipila</taxon>
    </lineage>
</organism>
<evidence type="ECO:0000313" key="3">
    <source>
        <dbReference type="Proteomes" id="UP000463883"/>
    </source>
</evidence>
<sequence>MANKKLDYLISDKYEKELLDIDYILEQLEKERVSELNGAKTDGSLSLYAKKLREEIVSLLCKIQTGEDEYNNECSLIN</sequence>
<reference evidence="2 3" key="1">
    <citation type="submission" date="2020-01" db="EMBL/GenBank/DDBJ databases">
        <title>Genomic analysis of Aminipila sp. CBA3637.</title>
        <authorList>
            <person name="Kim Y.B."/>
            <person name="Roh S.W."/>
        </authorList>
    </citation>
    <scope>NUCLEOTIDE SEQUENCE [LARGE SCALE GENOMIC DNA]</scope>
    <source>
        <strain evidence="2 3">CBA3637</strain>
    </source>
</reference>
<keyword evidence="1" id="KW-0175">Coiled coil</keyword>
<dbReference type="RefSeq" id="WP_162361534.1">
    <property type="nucleotide sequence ID" value="NZ_CP047591.1"/>
</dbReference>
<evidence type="ECO:0000256" key="1">
    <source>
        <dbReference type="SAM" id="Coils"/>
    </source>
</evidence>
<dbReference type="KEGG" id="amic:Ami3637_04590"/>
<dbReference type="Proteomes" id="UP000463883">
    <property type="component" value="Chromosome"/>
</dbReference>
<keyword evidence="3" id="KW-1185">Reference proteome</keyword>
<protein>
    <submittedName>
        <fullName evidence="2">Uncharacterized protein</fullName>
    </submittedName>
</protein>
<dbReference type="EMBL" id="CP047591">
    <property type="protein sequence ID" value="QHI71760.1"/>
    <property type="molecule type" value="Genomic_DNA"/>
</dbReference>
<accession>A0A6P1MAV6</accession>
<name>A0A6P1MAV6_9FIRM</name>